<gene>
    <name evidence="9" type="ORF">CWI84_10930</name>
</gene>
<sequence>MDDYSQALNRLNERFATGATLSVAWRRQQLQQLQKFLHENRSALSNALQTDLGKHPSESALTELDFLQRDIRHTLSQLPKWMRARRVSTPLMATPGSSYLVPEPLGTVLILGAWNYPVQLLLAPLVAALAAGNCALIKPSEHAQKTASIIAERLPNYLQSDVVKVVTGEADVAAQLTAMPFDHIFYTGGANAARKILHNAADNLVPVTLELGGKSPAVVYSDADIKVTARRLVWGKFLNAGQTCIAPDYVLVDDSVKAELMSAMVSCIREFYGEEPQNSDDYGRLIHQRHYQRLHDFLSSADVVFGGDCDKQDRYIGPTLIVSPDLESPLMQEEIFGPLLPIIGFSELPCSPQQFIRQRPKPLALYLFTHSKANRRDYARAVSAGSLCINDTLIFMMNDQLPFGGVGNSGMGRYHGYWGFETFSHIKSVMKRSFWFDVVLRYPPYSSLKDKLLRWFT</sequence>
<proteinExistence type="inferred from homology"/>
<dbReference type="CDD" id="cd07087">
    <property type="entry name" value="ALDH_F3-13-14_CALDH-like"/>
    <property type="match status" value="1"/>
</dbReference>
<feature type="active site" evidence="5">
    <location>
        <position position="244"/>
    </location>
</feature>
<comment type="similarity">
    <text evidence="1 4 7">Belongs to the aldehyde dehydrogenase family.</text>
</comment>
<dbReference type="AlphaFoldDB" id="A0A432ZJS5"/>
<reference evidence="9 10" key="1">
    <citation type="journal article" date="2011" name="Front. Microbiol.">
        <title>Genomic signatures of strain selection and enhancement in Bacillus atrophaeus var. globigii, a historical biowarfare simulant.</title>
        <authorList>
            <person name="Gibbons H.S."/>
            <person name="Broomall S.M."/>
            <person name="McNew L.A."/>
            <person name="Daligault H."/>
            <person name="Chapman C."/>
            <person name="Bruce D."/>
            <person name="Karavis M."/>
            <person name="Krepps M."/>
            <person name="McGregor P.A."/>
            <person name="Hong C."/>
            <person name="Park K.H."/>
            <person name="Akmal A."/>
            <person name="Feldman A."/>
            <person name="Lin J.S."/>
            <person name="Chang W.E."/>
            <person name="Higgs B.W."/>
            <person name="Demirev P."/>
            <person name="Lindquist J."/>
            <person name="Liem A."/>
            <person name="Fochler E."/>
            <person name="Read T.D."/>
            <person name="Tapia R."/>
            <person name="Johnson S."/>
            <person name="Bishop-Lilly K.A."/>
            <person name="Detter C."/>
            <person name="Han C."/>
            <person name="Sozhamannan S."/>
            <person name="Rosenzweig C.N."/>
            <person name="Skowronski E.W."/>
        </authorList>
    </citation>
    <scope>NUCLEOTIDE SEQUENCE [LARGE SCALE GENOMIC DNA]</scope>
    <source>
        <strain evidence="9 10">CC-PW-9</strain>
    </source>
</reference>
<dbReference type="Gene3D" id="3.40.605.10">
    <property type="entry name" value="Aldehyde Dehydrogenase, Chain A, domain 1"/>
    <property type="match status" value="1"/>
</dbReference>
<evidence type="ECO:0000256" key="3">
    <source>
        <dbReference type="ARBA" id="ARBA00023027"/>
    </source>
</evidence>
<organism evidence="9 10">
    <name type="scientific">Idiomarina tyrosinivorans</name>
    <dbReference type="NCBI Taxonomy" id="1445662"/>
    <lineage>
        <taxon>Bacteria</taxon>
        <taxon>Pseudomonadati</taxon>
        <taxon>Pseudomonadota</taxon>
        <taxon>Gammaproteobacteria</taxon>
        <taxon>Alteromonadales</taxon>
        <taxon>Idiomarinaceae</taxon>
        <taxon>Idiomarina</taxon>
    </lineage>
</organism>
<dbReference type="InterPro" id="IPR016160">
    <property type="entry name" value="Ald_DH_CS_CYS"/>
</dbReference>
<dbReference type="InterPro" id="IPR012394">
    <property type="entry name" value="Aldehyde_DH_NAD(P)"/>
</dbReference>
<dbReference type="InterPro" id="IPR016162">
    <property type="entry name" value="Ald_DH_N"/>
</dbReference>
<dbReference type="PROSITE" id="PS00687">
    <property type="entry name" value="ALDEHYDE_DEHYDR_GLU"/>
    <property type="match status" value="1"/>
</dbReference>
<evidence type="ECO:0000313" key="9">
    <source>
        <dbReference type="EMBL" id="RUO78189.1"/>
    </source>
</evidence>
<dbReference type="Pfam" id="PF00171">
    <property type="entry name" value="Aldedh"/>
    <property type="match status" value="1"/>
</dbReference>
<dbReference type="EMBL" id="PIQH01000011">
    <property type="protein sequence ID" value="RUO78189.1"/>
    <property type="molecule type" value="Genomic_DNA"/>
</dbReference>
<dbReference type="PIRSF" id="PIRSF036492">
    <property type="entry name" value="ALDH"/>
    <property type="match status" value="1"/>
</dbReference>
<dbReference type="InterPro" id="IPR016163">
    <property type="entry name" value="Ald_DH_C"/>
</dbReference>
<dbReference type="PANTHER" id="PTHR43570">
    <property type="entry name" value="ALDEHYDE DEHYDROGENASE"/>
    <property type="match status" value="1"/>
</dbReference>
<protein>
    <recommendedName>
        <fullName evidence="4">Aldehyde dehydrogenase</fullName>
    </recommendedName>
</protein>
<name>A0A432ZJS5_9GAMM</name>
<dbReference type="GO" id="GO:0005737">
    <property type="term" value="C:cytoplasm"/>
    <property type="evidence" value="ECO:0007669"/>
    <property type="project" value="TreeGrafter"/>
</dbReference>
<feature type="domain" description="Aldehyde dehydrogenase" evidence="8">
    <location>
        <begin position="3"/>
        <end position="429"/>
    </location>
</feature>
<dbReference type="InterPro" id="IPR016161">
    <property type="entry name" value="Ald_DH/histidinol_DH"/>
</dbReference>
<dbReference type="FunFam" id="3.40.309.10:FF:000003">
    <property type="entry name" value="Aldehyde dehydrogenase"/>
    <property type="match status" value="1"/>
</dbReference>
<dbReference type="PROSITE" id="PS00070">
    <property type="entry name" value="ALDEHYDE_DEHYDR_CYS"/>
    <property type="match status" value="1"/>
</dbReference>
<accession>A0A432ZJS5</accession>
<evidence type="ECO:0000256" key="5">
    <source>
        <dbReference type="PIRSR" id="PIRSR036492-1"/>
    </source>
</evidence>
<dbReference type="RefSeq" id="WP_126842625.1">
    <property type="nucleotide sequence ID" value="NZ_PIQH01000011.1"/>
</dbReference>
<evidence type="ECO:0000256" key="6">
    <source>
        <dbReference type="PROSITE-ProRule" id="PRU10007"/>
    </source>
</evidence>
<evidence type="ECO:0000313" key="10">
    <source>
        <dbReference type="Proteomes" id="UP000287996"/>
    </source>
</evidence>
<evidence type="ECO:0000259" key="8">
    <source>
        <dbReference type="Pfam" id="PF00171"/>
    </source>
</evidence>
<dbReference type="FunFam" id="3.40.605.10:FF:000004">
    <property type="entry name" value="Aldehyde dehydrogenase"/>
    <property type="match status" value="1"/>
</dbReference>
<keyword evidence="10" id="KW-1185">Reference proteome</keyword>
<evidence type="ECO:0000256" key="7">
    <source>
        <dbReference type="RuleBase" id="RU003345"/>
    </source>
</evidence>
<dbReference type="Gene3D" id="3.40.309.10">
    <property type="entry name" value="Aldehyde Dehydrogenase, Chain A, domain 2"/>
    <property type="match status" value="1"/>
</dbReference>
<comment type="caution">
    <text evidence="9">The sequence shown here is derived from an EMBL/GenBank/DDBJ whole genome shotgun (WGS) entry which is preliminary data.</text>
</comment>
<evidence type="ECO:0000256" key="2">
    <source>
        <dbReference type="ARBA" id="ARBA00023002"/>
    </source>
</evidence>
<evidence type="ECO:0000256" key="4">
    <source>
        <dbReference type="PIRNR" id="PIRNR036492"/>
    </source>
</evidence>
<dbReference type="Proteomes" id="UP000287996">
    <property type="component" value="Unassembled WGS sequence"/>
</dbReference>
<keyword evidence="3" id="KW-0520">NAD</keyword>
<keyword evidence="2 4" id="KW-0560">Oxidoreductase</keyword>
<evidence type="ECO:0000256" key="1">
    <source>
        <dbReference type="ARBA" id="ARBA00009986"/>
    </source>
</evidence>
<feature type="active site" evidence="5 6">
    <location>
        <position position="210"/>
    </location>
</feature>
<dbReference type="GO" id="GO:0004029">
    <property type="term" value="F:aldehyde dehydrogenase (NAD+) activity"/>
    <property type="evidence" value="ECO:0007669"/>
    <property type="project" value="TreeGrafter"/>
</dbReference>
<dbReference type="PANTHER" id="PTHR43570:SF16">
    <property type="entry name" value="ALDEHYDE DEHYDROGENASE TYPE III, ISOFORM Q"/>
    <property type="match status" value="1"/>
</dbReference>
<dbReference type="OrthoDB" id="9812625at2"/>
<dbReference type="InterPro" id="IPR015590">
    <property type="entry name" value="Aldehyde_DH_dom"/>
</dbReference>
<dbReference type="GO" id="GO:0006081">
    <property type="term" value="P:aldehyde metabolic process"/>
    <property type="evidence" value="ECO:0007669"/>
    <property type="project" value="InterPro"/>
</dbReference>
<dbReference type="SUPFAM" id="SSF53720">
    <property type="entry name" value="ALDH-like"/>
    <property type="match status" value="1"/>
</dbReference>
<dbReference type="InterPro" id="IPR029510">
    <property type="entry name" value="Ald_DH_CS_GLU"/>
</dbReference>